<dbReference type="EMBL" id="JAFBMS010000012">
    <property type="protein sequence ID" value="KAG9348079.1"/>
    <property type="molecule type" value="Genomic_DNA"/>
</dbReference>
<dbReference type="OrthoDB" id="8929862at2759"/>
<sequence length="230" mass="25753">MSHRAGPKGDFDRQHGRCGGLSLPNWQASGCSVVNALSLYRPLQVEEVKKHSHCLAFSSSGPQSQTYYISFDNFTEHLRWQRQAAKVRPARPRSLRPWRLLPVTCLSLLLLIWANLGLASQSAQTRAVLSGFIREEPNGGNLSELIYISLEQLPPNLFYSQDLTHLNLKQNFLSPGLGLAELQRYSPWFLSSTTHPFRFGRGVGRGNDFASVSRLGLDHEQAHSLACRAQ</sequence>
<keyword evidence="2" id="KW-1185">Reference proteome</keyword>
<gene>
    <name evidence="1" type="ORF">JZ751_004104</name>
</gene>
<protein>
    <submittedName>
        <fullName evidence="1">Uncharacterized protein</fullName>
    </submittedName>
</protein>
<reference evidence="1" key="1">
    <citation type="thesis" date="2021" institute="BYU ScholarsArchive" country="Provo, UT, USA">
        <title>Applications of and Algorithms for Genome Assembly and Genomic Analyses with an Emphasis on Marine Teleosts.</title>
        <authorList>
            <person name="Pickett B.D."/>
        </authorList>
    </citation>
    <scope>NUCLEOTIDE SEQUENCE</scope>
    <source>
        <strain evidence="1">HI-2016</strain>
    </source>
</reference>
<dbReference type="AlphaFoldDB" id="A0A8T2P750"/>
<comment type="caution">
    <text evidence="1">The sequence shown here is derived from an EMBL/GenBank/DDBJ whole genome shotgun (WGS) entry which is preliminary data.</text>
</comment>
<name>A0A8T2P750_9TELE</name>
<organism evidence="1 2">
    <name type="scientific">Albula glossodonta</name>
    <name type="common">roundjaw bonefish</name>
    <dbReference type="NCBI Taxonomy" id="121402"/>
    <lineage>
        <taxon>Eukaryota</taxon>
        <taxon>Metazoa</taxon>
        <taxon>Chordata</taxon>
        <taxon>Craniata</taxon>
        <taxon>Vertebrata</taxon>
        <taxon>Euteleostomi</taxon>
        <taxon>Actinopterygii</taxon>
        <taxon>Neopterygii</taxon>
        <taxon>Teleostei</taxon>
        <taxon>Albuliformes</taxon>
        <taxon>Albulidae</taxon>
        <taxon>Albula</taxon>
    </lineage>
</organism>
<dbReference type="Proteomes" id="UP000824540">
    <property type="component" value="Unassembled WGS sequence"/>
</dbReference>
<proteinExistence type="predicted"/>
<evidence type="ECO:0000313" key="2">
    <source>
        <dbReference type="Proteomes" id="UP000824540"/>
    </source>
</evidence>
<accession>A0A8T2P750</accession>
<evidence type="ECO:0000313" key="1">
    <source>
        <dbReference type="EMBL" id="KAG9348079.1"/>
    </source>
</evidence>